<gene>
    <name evidence="1" type="ORF">J2125_004606</name>
</gene>
<reference evidence="2" key="2">
    <citation type="submission" date="2023-07" db="EMBL/GenBank/DDBJ databases">
        <title>Genome mining of underrepresented organisms for secondary metabolites.</title>
        <authorList>
            <person name="D'Agostino P.M."/>
        </authorList>
    </citation>
    <scope>NUCLEOTIDE SEQUENCE [LARGE SCALE GENOMIC DNA]</scope>
    <source>
        <strain evidence="2">WS4403</strain>
    </source>
</reference>
<dbReference type="Proteomes" id="UP001195624">
    <property type="component" value="Unassembled WGS sequence"/>
</dbReference>
<evidence type="ECO:0000313" key="2">
    <source>
        <dbReference type="Proteomes" id="UP001195624"/>
    </source>
</evidence>
<sequence>MAESQAPYNYDCTGAGLIASLSVQRFKPYLVSAGHNQDYAFGLYLYNARMAKAFLFPLQILEVTLRNRINDIFCRAFCEKWCFDHGLRKILSKASLATLDRAINRAKATNTEDMGVVTRDSNPESQLQNHVAATKKYQTVYEGCVALPGQQT</sequence>
<comment type="caution">
    <text evidence="1">The sequence shown here is derived from an EMBL/GenBank/DDBJ whole genome shotgun (WGS) entry which is preliminary data.</text>
</comment>
<organism evidence="1 2">
    <name type="scientific">Winslowiella toletana</name>
    <dbReference type="NCBI Taxonomy" id="92490"/>
    <lineage>
        <taxon>Bacteria</taxon>
        <taxon>Pseudomonadati</taxon>
        <taxon>Pseudomonadota</taxon>
        <taxon>Gammaproteobacteria</taxon>
        <taxon>Enterobacterales</taxon>
        <taxon>Erwiniaceae</taxon>
        <taxon>Winslowiella</taxon>
    </lineage>
</organism>
<accession>A0ABS4PFI7</accession>
<name>A0ABS4PFI7_9GAMM</name>
<evidence type="ECO:0000313" key="1">
    <source>
        <dbReference type="EMBL" id="MBP2171414.1"/>
    </source>
</evidence>
<reference evidence="1 2" key="1">
    <citation type="submission" date="2021-03" db="EMBL/GenBank/DDBJ databases">
        <authorList>
            <person name="D'Agostino P."/>
            <person name="Huntemann M."/>
            <person name="Clum A."/>
            <person name="Spunde A."/>
            <person name="Palaniappan K."/>
            <person name="Ritter S."/>
            <person name="Mikhailova N."/>
            <person name="Chen I.-M."/>
            <person name="Stamatis D."/>
            <person name="Reddy T."/>
            <person name="O'Malley R."/>
            <person name="Daum C."/>
            <person name="Shapiro N."/>
            <person name="Ivanova N."/>
            <person name="Kyrpides N."/>
            <person name="Woyke T."/>
        </authorList>
    </citation>
    <scope>NUCLEOTIDE SEQUENCE [LARGE SCALE GENOMIC DNA]</scope>
    <source>
        <strain evidence="1 2">WS4403</strain>
    </source>
</reference>
<dbReference type="EMBL" id="JAGGMQ010000001">
    <property type="protein sequence ID" value="MBP2171414.1"/>
    <property type="molecule type" value="Genomic_DNA"/>
</dbReference>
<protein>
    <submittedName>
        <fullName evidence="1">Uncharacterized protein</fullName>
    </submittedName>
</protein>
<keyword evidence="2" id="KW-1185">Reference proteome</keyword>
<proteinExistence type="predicted"/>